<dbReference type="InterPro" id="IPR010221">
    <property type="entry name" value="VCBS_dom"/>
</dbReference>
<dbReference type="Gene3D" id="2.60.40.10">
    <property type="entry name" value="Immunoglobulins"/>
    <property type="match status" value="2"/>
</dbReference>
<name>A0A017HQ90_9RHOB</name>
<accession>A0A017HQ90</accession>
<keyword evidence="3" id="KW-0966">Cell projection</keyword>
<evidence type="ECO:0000313" key="3">
    <source>
        <dbReference type="EMBL" id="EYD76343.1"/>
    </source>
</evidence>
<proteinExistence type="predicted"/>
<dbReference type="PATRIC" id="fig|442562.3.peg.2073"/>
<sequence length="565" mass="57710">MLVGTPGLEDTDLAAYGLTKADVLSMLSVHPTSGNAYVHDGTEGTVTWAFNSGGDAFDFLREGEVLTLYYNQVRPNDGHGVTTTGDGGITIQITGTNDAAHIALAQGTDVDVSEDESPTTLTAQGHLTVSDADQGEAAFQTTVTKAQGTLGNLVLAADGSYTYSVANSAVQGLGTNETKVETFTVKSADGTSQDVSFTIHGANDVAQIGAGSGTQTEILDFEGVASGNTYTEDGLTLTLLNSSTPAFAIGDFDGDGDKELRLNTNVGGQGYVLQMADGSQFTIQGVDVERSDGSYIGIIGSNGNRTFSGGVETKTFGTYFANLDNAQLSGLVDIDHLVITHQVPAGAAGEVTEDQAATLRASGALTITDADAGEASFRTQSGTAGSNGFGTFALDASGHWTYSADNGSAAIQKLGAGQTLTDSFTAVSFDGSASQVVTVTIHGTNDAAAIGLAQGADTSVTEDESATTLTATGHLTVSDADQGQASFQTQALKGQGVLGNLAVSPMAATATRSPTAPRSPWPRARARSRPSPSNPRMAPATMSASPSMGRTTRRSSASHKGPTPR</sequence>
<dbReference type="Proteomes" id="UP000019666">
    <property type="component" value="Unassembled WGS sequence"/>
</dbReference>
<protein>
    <submittedName>
        <fullName evidence="3">Flagellin hook IN motif protein family</fullName>
    </submittedName>
</protein>
<feature type="region of interest" description="Disordered" evidence="1">
    <location>
        <begin position="508"/>
        <end position="565"/>
    </location>
</feature>
<keyword evidence="3" id="KW-0282">Flagellum</keyword>
<keyword evidence="4" id="KW-1185">Reference proteome</keyword>
<feature type="domain" description="RapA2 cadherin-like" evidence="2">
    <location>
        <begin position="89"/>
        <end position="163"/>
    </location>
</feature>
<dbReference type="NCBIfam" id="TIGR01965">
    <property type="entry name" value="VCBS_repeat"/>
    <property type="match status" value="2"/>
</dbReference>
<keyword evidence="3" id="KW-0969">Cilium</keyword>
<dbReference type="HOGENOM" id="CLU_482226_0_0_5"/>
<dbReference type="AlphaFoldDB" id="A0A017HQ90"/>
<comment type="caution">
    <text evidence="3">The sequence shown here is derived from an EMBL/GenBank/DDBJ whole genome shotgun (WGS) entry which is preliminary data.</text>
</comment>
<evidence type="ECO:0000256" key="1">
    <source>
        <dbReference type="SAM" id="MobiDB-lite"/>
    </source>
</evidence>
<dbReference type="Pfam" id="PF17803">
    <property type="entry name" value="Cadherin_4"/>
    <property type="match status" value="1"/>
</dbReference>
<dbReference type="InterPro" id="IPR013783">
    <property type="entry name" value="Ig-like_fold"/>
</dbReference>
<evidence type="ECO:0000259" key="2">
    <source>
        <dbReference type="Pfam" id="PF17803"/>
    </source>
</evidence>
<feature type="compositionally biased region" description="Low complexity" evidence="1">
    <location>
        <begin position="508"/>
        <end position="540"/>
    </location>
</feature>
<dbReference type="EMBL" id="AOSK01000050">
    <property type="protein sequence ID" value="EYD76343.1"/>
    <property type="molecule type" value="Genomic_DNA"/>
</dbReference>
<reference evidence="3 4" key="1">
    <citation type="submission" date="2013-02" db="EMBL/GenBank/DDBJ databases">
        <authorList>
            <person name="Fiebig A."/>
            <person name="Goeker M."/>
            <person name="Klenk H.-P.P."/>
        </authorList>
    </citation>
    <scope>NUCLEOTIDE SEQUENCE [LARGE SCALE GENOMIC DNA]</scope>
    <source>
        <strain evidence="3 4">DSM 19309</strain>
    </source>
</reference>
<organism evidence="3 4">
    <name type="scientific">Rubellimicrobium mesophilum DSM 19309</name>
    <dbReference type="NCBI Taxonomy" id="442562"/>
    <lineage>
        <taxon>Bacteria</taxon>
        <taxon>Pseudomonadati</taxon>
        <taxon>Pseudomonadota</taxon>
        <taxon>Alphaproteobacteria</taxon>
        <taxon>Rhodobacterales</taxon>
        <taxon>Roseobacteraceae</taxon>
        <taxon>Rubellimicrobium</taxon>
    </lineage>
</organism>
<dbReference type="InterPro" id="IPR040853">
    <property type="entry name" value="RapA2_cadherin-like"/>
</dbReference>
<gene>
    <name evidence="3" type="ORF">Rumeso_02101</name>
</gene>
<evidence type="ECO:0000313" key="4">
    <source>
        <dbReference type="Proteomes" id="UP000019666"/>
    </source>
</evidence>
<dbReference type="STRING" id="442562.Rumeso_02101"/>